<sequence>MANFYLKAVDLKKDLKKEVLFSGVSLEVQVKNWILITGTSGSGKTTLLRMLFGEAKSDFGYIEVKKHLRRLKIEHDFIQHKKTIEQNLESLGHKLGMKGDNLKNRIIELSEKFGFQKYLKENVGTLSDSIRQLGVLAQGFLAPIDLLAFDEPLIFLTQKEIQAFLKEEQNFHEIGTAIINVAANGRSFKKDATKIYELSHSNLKLVHDSDFTDLVRPHLIFERSEYAEEIPQFLLSNVWVVKNDAHQLELIAKPEEVNELTLELIKRGYTIKYLREEII</sequence>
<comment type="similarity">
    <text evidence="1">Belongs to the ABC transporter superfamily.</text>
</comment>
<protein>
    <recommendedName>
        <fullName evidence="5">ABC transporter domain-containing protein</fullName>
    </recommendedName>
</protein>
<organism evidence="6 7">
    <name type="scientific">Xylocopilactobacillus apis</name>
    <dbReference type="NCBI Taxonomy" id="2932183"/>
    <lineage>
        <taxon>Bacteria</taxon>
        <taxon>Bacillati</taxon>
        <taxon>Bacillota</taxon>
        <taxon>Bacilli</taxon>
        <taxon>Lactobacillales</taxon>
        <taxon>Lactobacillaceae</taxon>
        <taxon>Xylocopilactobacillus</taxon>
    </lineage>
</organism>
<name>A0AAU9D5K2_9LACO</name>
<dbReference type="PANTHER" id="PTHR42711">
    <property type="entry name" value="ABC TRANSPORTER ATP-BINDING PROTEIN"/>
    <property type="match status" value="1"/>
</dbReference>
<dbReference type="RefSeq" id="WP_317696699.1">
    <property type="nucleotide sequence ID" value="NZ_AP026801.1"/>
</dbReference>
<dbReference type="Gene3D" id="3.40.50.300">
    <property type="entry name" value="P-loop containing nucleotide triphosphate hydrolases"/>
    <property type="match status" value="1"/>
</dbReference>
<dbReference type="GO" id="GO:0005524">
    <property type="term" value="F:ATP binding"/>
    <property type="evidence" value="ECO:0007669"/>
    <property type="project" value="UniProtKB-KW"/>
</dbReference>
<accession>A0AAU9D5K2</accession>
<evidence type="ECO:0000313" key="7">
    <source>
        <dbReference type="Proteomes" id="UP001321804"/>
    </source>
</evidence>
<evidence type="ECO:0000256" key="4">
    <source>
        <dbReference type="ARBA" id="ARBA00022840"/>
    </source>
</evidence>
<dbReference type="GO" id="GO:0016887">
    <property type="term" value="F:ATP hydrolysis activity"/>
    <property type="evidence" value="ECO:0007669"/>
    <property type="project" value="InterPro"/>
</dbReference>
<evidence type="ECO:0000256" key="1">
    <source>
        <dbReference type="ARBA" id="ARBA00005417"/>
    </source>
</evidence>
<evidence type="ECO:0000313" key="6">
    <source>
        <dbReference type="EMBL" id="BDR57545.1"/>
    </source>
</evidence>
<dbReference type="EMBL" id="AP026801">
    <property type="protein sequence ID" value="BDR57545.1"/>
    <property type="molecule type" value="Genomic_DNA"/>
</dbReference>
<evidence type="ECO:0000259" key="5">
    <source>
        <dbReference type="PROSITE" id="PS50893"/>
    </source>
</evidence>
<dbReference type="Proteomes" id="UP001321804">
    <property type="component" value="Chromosome"/>
</dbReference>
<reference evidence="6 7" key="1">
    <citation type="journal article" date="2023" name="Microbiol. Spectr.">
        <title>Symbiosis of Carpenter Bees with Uncharacterized Lactic Acid Bacteria Showing NAD Auxotrophy.</title>
        <authorList>
            <person name="Kawasaki S."/>
            <person name="Ozawa K."/>
            <person name="Mori T."/>
            <person name="Yamamoto A."/>
            <person name="Ito M."/>
            <person name="Ohkuma M."/>
            <person name="Sakamoto M."/>
            <person name="Matsutani M."/>
        </authorList>
    </citation>
    <scope>NUCLEOTIDE SEQUENCE [LARGE SCALE GENOMIC DNA]</scope>
    <source>
        <strain evidence="6 7">KimC2</strain>
    </source>
</reference>
<proteinExistence type="inferred from homology"/>
<keyword evidence="3" id="KW-0547">Nucleotide-binding</keyword>
<keyword evidence="4" id="KW-0067">ATP-binding</keyword>
<dbReference type="InterPro" id="IPR050763">
    <property type="entry name" value="ABC_transporter_ATP-binding"/>
</dbReference>
<evidence type="ECO:0000256" key="2">
    <source>
        <dbReference type="ARBA" id="ARBA00022448"/>
    </source>
</evidence>
<dbReference type="SUPFAM" id="SSF52540">
    <property type="entry name" value="P-loop containing nucleoside triphosphate hydrolases"/>
    <property type="match status" value="1"/>
</dbReference>
<gene>
    <name evidence="6" type="ORF">KIMC2_21070</name>
</gene>
<evidence type="ECO:0000256" key="3">
    <source>
        <dbReference type="ARBA" id="ARBA00022741"/>
    </source>
</evidence>
<dbReference type="AlphaFoldDB" id="A0AAU9D5K2"/>
<dbReference type="PANTHER" id="PTHR42711:SF5">
    <property type="entry name" value="ABC TRANSPORTER ATP-BINDING PROTEIN NATA"/>
    <property type="match status" value="1"/>
</dbReference>
<keyword evidence="7" id="KW-1185">Reference proteome</keyword>
<keyword evidence="2" id="KW-0813">Transport</keyword>
<dbReference type="PROSITE" id="PS50893">
    <property type="entry name" value="ABC_TRANSPORTER_2"/>
    <property type="match status" value="1"/>
</dbReference>
<dbReference type="InterPro" id="IPR003439">
    <property type="entry name" value="ABC_transporter-like_ATP-bd"/>
</dbReference>
<dbReference type="Pfam" id="PF00005">
    <property type="entry name" value="ABC_tran"/>
    <property type="match status" value="1"/>
</dbReference>
<dbReference type="InterPro" id="IPR027417">
    <property type="entry name" value="P-loop_NTPase"/>
</dbReference>
<dbReference type="KEGG" id="xak:KIMC2_21070"/>
<feature type="domain" description="ABC transporter" evidence="5">
    <location>
        <begin position="6"/>
        <end position="242"/>
    </location>
</feature>